<dbReference type="AlphaFoldDB" id="A0A7Z8Y1Q4"/>
<proteinExistence type="predicted"/>
<reference evidence="1 2" key="1">
    <citation type="submission" date="2018-11" db="EMBL/GenBank/DDBJ databases">
        <authorList>
            <person name="Peiro R."/>
            <person name="Begona"/>
            <person name="Cbmso G."/>
            <person name="Lopez M."/>
            <person name="Gonzalez S."/>
            <person name="Sacristan E."/>
            <person name="Castillo E."/>
        </authorList>
    </citation>
    <scope>NUCLEOTIDE SEQUENCE [LARGE SCALE GENOMIC DNA]</scope>
    <source>
        <strain evidence="1">Brev_genome</strain>
    </source>
</reference>
<comment type="caution">
    <text evidence="1">The sequence shown here is derived from an EMBL/GenBank/DDBJ whole genome shotgun (WGS) entry which is preliminary data.</text>
</comment>
<dbReference type="EMBL" id="UXHF01000152">
    <property type="protein sequence ID" value="VDC49182.1"/>
    <property type="molecule type" value="Genomic_DNA"/>
</dbReference>
<dbReference type="Proteomes" id="UP000289220">
    <property type="component" value="Unassembled WGS sequence"/>
</dbReference>
<protein>
    <submittedName>
        <fullName evidence="1">Uncharacterized protein</fullName>
    </submittedName>
</protein>
<sequence length="331" mass="36633">MSFVVNGADWVFDGASGAEVNAWIDQVLDFVKTSLDREEPVLIGGDFQSRAMLDAFSLWEIATGQAEIQLTGEIVQELYAWLGRATVYSDSPDWPAGWDQTEISVAGGALEDNVDLAWVHHTIRSGRAMASLSFRRQGTLPTQTSIGVAEVHFVGHEADRIAFWRDAIRVEGDNAESLAQLGPHAYPEIHFLPGVLDQVNDLGGGYLAIRAPVQAALAALNDHGRWIFTTPPPPLTPTDGLHPDPTRGTPSNQIIERRFRQIGLDVAPENPNVRLNAQTRKARERILGEDTIYCEWHLKIEPHRNRIHIHGPVHGIDQLIVAIIHEHLPLP</sequence>
<organism evidence="1 2">
    <name type="scientific">Brevundimonas mediterranea</name>
    <dbReference type="NCBI Taxonomy" id="74329"/>
    <lineage>
        <taxon>Bacteria</taxon>
        <taxon>Pseudomonadati</taxon>
        <taxon>Pseudomonadota</taxon>
        <taxon>Alphaproteobacteria</taxon>
        <taxon>Caulobacterales</taxon>
        <taxon>Caulobacteraceae</taxon>
        <taxon>Brevundimonas</taxon>
    </lineage>
</organism>
<name>A0A7Z8Y1Q4_9CAUL</name>
<accession>A0A7Z8Y1Q4</accession>
<evidence type="ECO:0000313" key="2">
    <source>
        <dbReference type="Proteomes" id="UP000289220"/>
    </source>
</evidence>
<keyword evidence="2" id="KW-1185">Reference proteome</keyword>
<gene>
    <name evidence="1" type="ORF">BREV_BREV_03495</name>
</gene>
<dbReference type="RefSeq" id="WP_154727056.1">
    <property type="nucleotide sequence ID" value="NZ_UXHF01000152.1"/>
</dbReference>
<evidence type="ECO:0000313" key="1">
    <source>
        <dbReference type="EMBL" id="VDC49182.1"/>
    </source>
</evidence>